<keyword evidence="5" id="KW-1185">Reference proteome</keyword>
<dbReference type="RefSeq" id="WP_378565340.1">
    <property type="nucleotide sequence ID" value="NZ_JBHSDL010000025.1"/>
</dbReference>
<keyword evidence="2" id="KW-0472">Membrane</keyword>
<feature type="compositionally biased region" description="Basic residues" evidence="1">
    <location>
        <begin position="809"/>
        <end position="821"/>
    </location>
</feature>
<evidence type="ECO:0000256" key="3">
    <source>
        <dbReference type="SAM" id="SignalP"/>
    </source>
</evidence>
<keyword evidence="3" id="KW-0732">Signal</keyword>
<feature type="transmembrane region" description="Helical" evidence="2">
    <location>
        <begin position="761"/>
        <end position="782"/>
    </location>
</feature>
<dbReference type="Pfam" id="PF19516">
    <property type="entry name" value="DUF6049"/>
    <property type="match status" value="2"/>
</dbReference>
<dbReference type="EMBL" id="JBHSDL010000025">
    <property type="protein sequence ID" value="MFC4376498.1"/>
    <property type="molecule type" value="Genomic_DNA"/>
</dbReference>
<sequence>MTGGLFRLVTAVLTLLVSVSLLPAAAHAQPSGSEDEPPKFLKLTLDAVAPGTVTTDSENVLTVSGTVTNIGDRVVDDVSVRIQRAAAVDSPSGLRSSLRLDQINYGITGPFQDVAQRLTPGQRKQFSVRIALRAGGAEPSLELTDPGVYPLLLNVNGEPAYGSQARLDDASFLLPVLGLPPGDADPAPVGPPPEASPVATTLIWPLADRPRMVAGTPGSVDGQPELLDDELAVSLDKGGRLEQLVAALETIVPAPGADRGVADAVCIAVDPDLVSTVQTMTGGYRVLASPSDPEGATREGTGAVAAQAWLDRLRAVAGSMCTVALPFAQVDVSALAAVNDPGLSARALHAPADVVDAVLGTRSLRGVSLPDAGSIDHAAGQLLREHGYGTAVLAGSAVSADGAPGDIDSALTAAPSILEPGVVVGGEQPAPDVVRVPEVTVEPSAGADPADPALRVTTFDIWSATALAAVGSNPPTPSFTPSKVRFDVAHDSRAARLQDALGAMAWTALNPAPDRPRSQLLMPPQQWGANREEGVALLEQIELLARNNLAAPRSFSDLVAQEPDPRPFTLEYLPRAAQDAPPEHFIPPISAQGARVSELMRALVELPESELTPRAFLTPAREDLLRALSLSDRRGDNDTLADRHAQRRIDQVTRELDTLFGAVTVLPPGGVYTLASEQSPLLLVARNELPVAIRVHFRIEAPAETNITDIGEQLLPPFGTRSFQIPTEVSDSRKLVIPIGLTTPEGVALGEATSVSVRSNAYGQALAIMTACAAILLLLLAGRRLWRRFRGRPDPADEGFEPETVQRAGRLRRARQRLQRQ</sequence>
<feature type="signal peptide" evidence="3">
    <location>
        <begin position="1"/>
        <end position="28"/>
    </location>
</feature>
<evidence type="ECO:0000313" key="4">
    <source>
        <dbReference type="EMBL" id="MFC4376498.1"/>
    </source>
</evidence>
<protein>
    <submittedName>
        <fullName evidence="4">DUF6049 family protein</fullName>
    </submittedName>
</protein>
<evidence type="ECO:0000256" key="2">
    <source>
        <dbReference type="SAM" id="Phobius"/>
    </source>
</evidence>
<evidence type="ECO:0000256" key="1">
    <source>
        <dbReference type="SAM" id="MobiDB-lite"/>
    </source>
</evidence>
<evidence type="ECO:0000313" key="5">
    <source>
        <dbReference type="Proteomes" id="UP001595844"/>
    </source>
</evidence>
<comment type="caution">
    <text evidence="4">The sequence shown here is derived from an EMBL/GenBank/DDBJ whole genome shotgun (WGS) entry which is preliminary data.</text>
</comment>
<keyword evidence="2" id="KW-0812">Transmembrane</keyword>
<reference evidence="5" key="1">
    <citation type="journal article" date="2019" name="Int. J. Syst. Evol. Microbiol.">
        <title>The Global Catalogue of Microorganisms (GCM) 10K type strain sequencing project: providing services to taxonomists for standard genome sequencing and annotation.</title>
        <authorList>
            <consortium name="The Broad Institute Genomics Platform"/>
            <consortium name="The Broad Institute Genome Sequencing Center for Infectious Disease"/>
            <person name="Wu L."/>
            <person name="Ma J."/>
        </authorList>
    </citation>
    <scope>NUCLEOTIDE SEQUENCE [LARGE SCALE GENOMIC DNA]</scope>
    <source>
        <strain evidence="5">IBRC-M 10490</strain>
    </source>
</reference>
<keyword evidence="2" id="KW-1133">Transmembrane helix</keyword>
<organism evidence="4 5">
    <name type="scientific">Nocardia halotolerans</name>
    <dbReference type="NCBI Taxonomy" id="1755878"/>
    <lineage>
        <taxon>Bacteria</taxon>
        <taxon>Bacillati</taxon>
        <taxon>Actinomycetota</taxon>
        <taxon>Actinomycetes</taxon>
        <taxon>Mycobacteriales</taxon>
        <taxon>Nocardiaceae</taxon>
        <taxon>Nocardia</taxon>
    </lineage>
</organism>
<accession>A0ABV8VKA7</accession>
<feature type="region of interest" description="Disordered" evidence="1">
    <location>
        <begin position="791"/>
        <end position="821"/>
    </location>
</feature>
<dbReference type="InterPro" id="IPR046112">
    <property type="entry name" value="DUF6049"/>
</dbReference>
<proteinExistence type="predicted"/>
<gene>
    <name evidence="4" type="ORF">ACFO5K_20590</name>
</gene>
<name>A0ABV8VKA7_9NOCA</name>
<dbReference type="Proteomes" id="UP001595844">
    <property type="component" value="Unassembled WGS sequence"/>
</dbReference>
<feature type="chain" id="PRO_5045180677" evidence="3">
    <location>
        <begin position="29"/>
        <end position="821"/>
    </location>
</feature>